<reference evidence="4 5" key="1">
    <citation type="submission" date="2023-02" db="EMBL/GenBank/DDBJ databases">
        <title>LHISI_Scaffold_Assembly.</title>
        <authorList>
            <person name="Stuart O.P."/>
            <person name="Cleave R."/>
            <person name="Magrath M.J.L."/>
            <person name="Mikheyev A.S."/>
        </authorList>
    </citation>
    <scope>NUCLEOTIDE SEQUENCE [LARGE SCALE GENOMIC DNA]</scope>
    <source>
        <strain evidence="4">Daus_M_001</strain>
        <tissue evidence="4">Leg muscle</tissue>
    </source>
</reference>
<comment type="caution">
    <text evidence="4">The sequence shown here is derived from an EMBL/GenBank/DDBJ whole genome shotgun (WGS) entry which is preliminary data.</text>
</comment>
<feature type="domain" description="DDE Tnp4" evidence="3">
    <location>
        <begin position="92"/>
        <end position="162"/>
    </location>
</feature>
<keyword evidence="5" id="KW-1185">Reference proteome</keyword>
<evidence type="ECO:0000313" key="4">
    <source>
        <dbReference type="EMBL" id="KAJ8883298.1"/>
    </source>
</evidence>
<dbReference type="Proteomes" id="UP001159363">
    <property type="component" value="Chromosome 4"/>
</dbReference>
<proteinExistence type="predicted"/>
<keyword evidence="2" id="KW-0479">Metal-binding</keyword>
<gene>
    <name evidence="4" type="ORF">PR048_015141</name>
</gene>
<dbReference type="InterPro" id="IPR027806">
    <property type="entry name" value="HARBI1_dom"/>
</dbReference>
<sequence>MRFLATGESLRSLDFHFRVHYSYISVITKQTIASLALQLTSVFLPMLSEKHWQDKSSKFFTKWNFPNCHDVTTPKLFPPPCKLPNSDRILPYVLVGDEPFRLQTYLIKPFPRDAVALDGQKAVFNYRFSRARKVSENAFALLAKVFRIFYSPINLRPDTVDDCSLDDQSTQNLQPTRRQGGFANKDGFRVINDFDYFNCYQGQVPWQETIRRYHIDTETLALLQVIFRLLHFQISLFFPAIPDNADQPREKSRLDCCLGSSSRLPLVSERGTRTTAAVWENKKIECALYEYLAPDVHG</sequence>
<evidence type="ECO:0000259" key="3">
    <source>
        <dbReference type="Pfam" id="PF13359"/>
    </source>
</evidence>
<dbReference type="EMBL" id="JARBHB010000005">
    <property type="protein sequence ID" value="KAJ8883298.1"/>
    <property type="molecule type" value="Genomic_DNA"/>
</dbReference>
<name>A0ABQ9HH37_9NEOP</name>
<dbReference type="Pfam" id="PF13359">
    <property type="entry name" value="DDE_Tnp_4"/>
    <property type="match status" value="1"/>
</dbReference>
<evidence type="ECO:0000313" key="5">
    <source>
        <dbReference type="Proteomes" id="UP001159363"/>
    </source>
</evidence>
<organism evidence="4 5">
    <name type="scientific">Dryococelus australis</name>
    <dbReference type="NCBI Taxonomy" id="614101"/>
    <lineage>
        <taxon>Eukaryota</taxon>
        <taxon>Metazoa</taxon>
        <taxon>Ecdysozoa</taxon>
        <taxon>Arthropoda</taxon>
        <taxon>Hexapoda</taxon>
        <taxon>Insecta</taxon>
        <taxon>Pterygota</taxon>
        <taxon>Neoptera</taxon>
        <taxon>Polyneoptera</taxon>
        <taxon>Phasmatodea</taxon>
        <taxon>Verophasmatodea</taxon>
        <taxon>Anareolatae</taxon>
        <taxon>Phasmatidae</taxon>
        <taxon>Eurycanthinae</taxon>
        <taxon>Dryococelus</taxon>
    </lineage>
</organism>
<protein>
    <recommendedName>
        <fullName evidence="3">DDE Tnp4 domain-containing protein</fullName>
    </recommendedName>
</protein>
<comment type="cofactor">
    <cofactor evidence="1">
        <name>a divalent metal cation</name>
        <dbReference type="ChEBI" id="CHEBI:60240"/>
    </cofactor>
</comment>
<evidence type="ECO:0000256" key="1">
    <source>
        <dbReference type="ARBA" id="ARBA00001968"/>
    </source>
</evidence>
<evidence type="ECO:0000256" key="2">
    <source>
        <dbReference type="ARBA" id="ARBA00022723"/>
    </source>
</evidence>
<accession>A0ABQ9HH37</accession>